<dbReference type="Pfam" id="PF07282">
    <property type="entry name" value="Cas12f1-like_TNB"/>
    <property type="match status" value="1"/>
</dbReference>
<accession>A0A840W8I0</accession>
<dbReference type="Proteomes" id="UP000579647">
    <property type="component" value="Unassembled WGS sequence"/>
</dbReference>
<reference evidence="3 4" key="1">
    <citation type="submission" date="2020-08" db="EMBL/GenBank/DDBJ databases">
        <title>Sequencing the genomes of 1000 actinobacteria strains.</title>
        <authorList>
            <person name="Klenk H.-P."/>
        </authorList>
    </citation>
    <scope>NUCLEOTIDE SEQUENCE [LARGE SCALE GENOMIC DNA]</scope>
    <source>
        <strain evidence="3 4">DSM 44598</strain>
    </source>
</reference>
<evidence type="ECO:0000256" key="1">
    <source>
        <dbReference type="ARBA" id="ARBA00023125"/>
    </source>
</evidence>
<dbReference type="EMBL" id="JACHDO010000001">
    <property type="protein sequence ID" value="MBB5491683.1"/>
    <property type="molecule type" value="Genomic_DNA"/>
</dbReference>
<dbReference type="AlphaFoldDB" id="A0A840W8I0"/>
<protein>
    <submittedName>
        <fullName evidence="3">Transposase</fullName>
    </submittedName>
</protein>
<dbReference type="InterPro" id="IPR010095">
    <property type="entry name" value="Cas12f1-like_TNB"/>
</dbReference>
<proteinExistence type="predicted"/>
<dbReference type="RefSeq" id="WP_246420300.1">
    <property type="nucleotide sequence ID" value="NZ_BAAAKM010000106.1"/>
</dbReference>
<feature type="domain" description="Cas12f1-like TNB" evidence="2">
    <location>
        <begin position="27"/>
        <end position="83"/>
    </location>
</feature>
<comment type="caution">
    <text evidence="3">The sequence shown here is derived from an EMBL/GenBank/DDBJ whole genome shotgun (WGS) entry which is preliminary data.</text>
</comment>
<evidence type="ECO:0000313" key="3">
    <source>
        <dbReference type="EMBL" id="MBB5491683.1"/>
    </source>
</evidence>
<organism evidence="3 4">
    <name type="scientific">Nocardiopsis metallicus</name>
    <dbReference type="NCBI Taxonomy" id="179819"/>
    <lineage>
        <taxon>Bacteria</taxon>
        <taxon>Bacillati</taxon>
        <taxon>Actinomycetota</taxon>
        <taxon>Actinomycetes</taxon>
        <taxon>Streptosporangiales</taxon>
        <taxon>Nocardiopsidaceae</taxon>
        <taxon>Nocardiopsis</taxon>
    </lineage>
</organism>
<evidence type="ECO:0000259" key="2">
    <source>
        <dbReference type="Pfam" id="PF07282"/>
    </source>
</evidence>
<keyword evidence="1" id="KW-0238">DNA-binding</keyword>
<sequence length="119" mass="13134">MRVRQKTGLNKAILDKGWHRLELAPHNAARYTGTAIVKVNPALPSQTCHECDHTDPESRESQARFRCTRCSYECHADVNAAKNTLGAAGHAVPACGDLAVRRSEKQEPVRAARRAAPHR</sequence>
<name>A0A840W8I0_9ACTN</name>
<keyword evidence="4" id="KW-1185">Reference proteome</keyword>
<dbReference type="GO" id="GO:0003677">
    <property type="term" value="F:DNA binding"/>
    <property type="evidence" value="ECO:0007669"/>
    <property type="project" value="UniProtKB-KW"/>
</dbReference>
<gene>
    <name evidence="3" type="ORF">HNR07_002820</name>
</gene>
<evidence type="ECO:0000313" key="4">
    <source>
        <dbReference type="Proteomes" id="UP000579647"/>
    </source>
</evidence>